<dbReference type="InterPro" id="IPR019734">
    <property type="entry name" value="TPR_rpt"/>
</dbReference>
<reference evidence="6 7" key="1">
    <citation type="submission" date="2019-09" db="EMBL/GenBank/DDBJ databases">
        <title>Complete genome sequence of Arachidicoccus sp. B3-10 isolated from apple orchard soil.</title>
        <authorList>
            <person name="Kim H.S."/>
            <person name="Han K.-I."/>
            <person name="Suh M.K."/>
            <person name="Lee K.C."/>
            <person name="Eom M.K."/>
            <person name="Kim J.-S."/>
            <person name="Kang S.W."/>
            <person name="Sin Y."/>
            <person name="Lee J.-S."/>
        </authorList>
    </citation>
    <scope>NUCLEOTIDE SEQUENCE [LARGE SCALE GENOMIC DNA]</scope>
    <source>
        <strain evidence="6 7">B3-10</strain>
    </source>
</reference>
<keyword evidence="2" id="KW-0963">Cytoplasm</keyword>
<feature type="transmembrane region" description="Helical" evidence="5">
    <location>
        <begin position="384"/>
        <end position="403"/>
    </location>
</feature>
<evidence type="ECO:0000256" key="3">
    <source>
        <dbReference type="ARBA" id="ARBA00022737"/>
    </source>
</evidence>
<evidence type="ECO:0000256" key="5">
    <source>
        <dbReference type="SAM" id="Phobius"/>
    </source>
</evidence>
<dbReference type="AlphaFoldDB" id="A0A5P2GCB7"/>
<evidence type="ECO:0000313" key="6">
    <source>
        <dbReference type="EMBL" id="QES89221.1"/>
    </source>
</evidence>
<organism evidence="6 7">
    <name type="scientific">Rhizosphaericola mali</name>
    <dbReference type="NCBI Taxonomy" id="2545455"/>
    <lineage>
        <taxon>Bacteria</taxon>
        <taxon>Pseudomonadati</taxon>
        <taxon>Bacteroidota</taxon>
        <taxon>Chitinophagia</taxon>
        <taxon>Chitinophagales</taxon>
        <taxon>Chitinophagaceae</taxon>
        <taxon>Rhizosphaericola</taxon>
    </lineage>
</organism>
<evidence type="ECO:0008006" key="8">
    <source>
        <dbReference type="Google" id="ProtNLM"/>
    </source>
</evidence>
<evidence type="ECO:0000313" key="7">
    <source>
        <dbReference type="Proteomes" id="UP000292424"/>
    </source>
</evidence>
<keyword evidence="7" id="KW-1185">Reference proteome</keyword>
<dbReference type="InterPro" id="IPR011990">
    <property type="entry name" value="TPR-like_helical_dom_sf"/>
</dbReference>
<evidence type="ECO:0000256" key="2">
    <source>
        <dbReference type="ARBA" id="ARBA00022490"/>
    </source>
</evidence>
<dbReference type="PROSITE" id="PS50005">
    <property type="entry name" value="TPR"/>
    <property type="match status" value="1"/>
</dbReference>
<dbReference type="GO" id="GO:0005092">
    <property type="term" value="F:GDP-dissociation inhibitor activity"/>
    <property type="evidence" value="ECO:0007669"/>
    <property type="project" value="TreeGrafter"/>
</dbReference>
<dbReference type="EMBL" id="CP044016">
    <property type="protein sequence ID" value="QES89221.1"/>
    <property type="molecule type" value="Genomic_DNA"/>
</dbReference>
<accession>A0A5P2GCB7</accession>
<name>A0A5P2GCB7_9BACT</name>
<keyword evidence="5" id="KW-0812">Transmembrane</keyword>
<dbReference type="Gene3D" id="1.25.40.10">
    <property type="entry name" value="Tetratricopeptide repeat domain"/>
    <property type="match status" value="2"/>
</dbReference>
<evidence type="ECO:0000256" key="1">
    <source>
        <dbReference type="ARBA" id="ARBA00004496"/>
    </source>
</evidence>
<keyword evidence="4" id="KW-0802">TPR repeat</keyword>
<keyword evidence="5" id="KW-0472">Membrane</keyword>
<dbReference type="GO" id="GO:0001965">
    <property type="term" value="F:G-protein alpha-subunit binding"/>
    <property type="evidence" value="ECO:0007669"/>
    <property type="project" value="TreeGrafter"/>
</dbReference>
<protein>
    <recommendedName>
        <fullName evidence="8">Tetratricopeptide repeat protein</fullName>
    </recommendedName>
</protein>
<dbReference type="OrthoDB" id="9806995at2"/>
<keyword evidence="3" id="KW-0677">Repeat</keyword>
<comment type="subcellular location">
    <subcellularLocation>
        <location evidence="1">Cytoplasm</location>
    </subcellularLocation>
</comment>
<dbReference type="InterPro" id="IPR052386">
    <property type="entry name" value="GPSM"/>
</dbReference>
<dbReference type="GO" id="GO:0005938">
    <property type="term" value="C:cell cortex"/>
    <property type="evidence" value="ECO:0007669"/>
    <property type="project" value="TreeGrafter"/>
</dbReference>
<evidence type="ECO:0000256" key="4">
    <source>
        <dbReference type="PROSITE-ProRule" id="PRU00339"/>
    </source>
</evidence>
<feature type="transmembrane region" description="Helical" evidence="5">
    <location>
        <begin position="415"/>
        <end position="433"/>
    </location>
</feature>
<keyword evidence="5" id="KW-1133">Transmembrane helix</keyword>
<feature type="repeat" description="TPR" evidence="4">
    <location>
        <begin position="70"/>
        <end position="103"/>
    </location>
</feature>
<dbReference type="SMART" id="SM00028">
    <property type="entry name" value="TPR"/>
    <property type="match status" value="2"/>
</dbReference>
<dbReference type="PANTHER" id="PTHR45954:SF1">
    <property type="entry name" value="LD33695P"/>
    <property type="match status" value="1"/>
</dbReference>
<feature type="transmembrane region" description="Helical" evidence="5">
    <location>
        <begin position="354"/>
        <end position="372"/>
    </location>
</feature>
<dbReference type="PANTHER" id="PTHR45954">
    <property type="entry name" value="LD33695P"/>
    <property type="match status" value="1"/>
</dbReference>
<proteinExistence type="predicted"/>
<sequence length="460" mass="53071">MNKIYLCFFWGFFAVFCMAQKKADYIKEQYSHIGELYSKYQREGKSDSVLFIAQKFYPIAQKSGNDSILQKAYNLLGNAYIMQSDFTSSLEYYLKSLSLAQKLGDVITTGIAYENASYAFYLVGNYIKGAEYGKKAVDIFLSHPGIKKESSESIYYGNLANAKDNWASNLLKINQFKQSLNLLLKGITYLDKANYKENLYFRSGILSDIGNAYVQLKNPKKVVEYFEKSTVLNQKWNILPAASVTDRYYADFLLNENKIPQAISVARKGLDAARITKEKIRMVELSDILQKSYDKVNKIDSANYFSKLMNAYRDSIFSSQKIIEVQNLTFKQQNDEHEAELEKEKLAEERKDNLQYAAIGIGLLAFFMLYFIFSHSAKVGKRTILFLGILSMLLVFEFLNLLLHPYLGKLTHHQPFWMLLCMVAIAALLISLHHKLEHFIIHKLVSKNEKIRLERVWKKS</sequence>
<dbReference type="KEGG" id="arac:E0W69_011290"/>
<dbReference type="SUPFAM" id="SSF48452">
    <property type="entry name" value="TPR-like"/>
    <property type="match status" value="2"/>
</dbReference>
<gene>
    <name evidence="6" type="ORF">E0W69_011290</name>
</gene>
<dbReference type="Proteomes" id="UP000292424">
    <property type="component" value="Chromosome"/>
</dbReference>
<dbReference type="RefSeq" id="WP_131330167.1">
    <property type="nucleotide sequence ID" value="NZ_CP044016.1"/>
</dbReference>